<reference evidence="2" key="1">
    <citation type="journal article" date="2011" name="Genome Res.">
        <title>Phylogeny-wide analysis of social amoeba genomes highlights ancient origins for complex intercellular communication.</title>
        <authorList>
            <person name="Heidel A.J."/>
            <person name="Lawal H.M."/>
            <person name="Felder M."/>
            <person name="Schilde C."/>
            <person name="Helps N.R."/>
            <person name="Tunggal B."/>
            <person name="Rivero F."/>
            <person name="John U."/>
            <person name="Schleicher M."/>
            <person name="Eichinger L."/>
            <person name="Platzer M."/>
            <person name="Noegel A.A."/>
            <person name="Schaap P."/>
            <person name="Gloeckner G."/>
        </authorList>
    </citation>
    <scope>NUCLEOTIDE SEQUENCE [LARGE SCALE GENOMIC DNA]</scope>
    <source>
        <strain evidence="2">SH3</strain>
    </source>
</reference>
<keyword evidence="2" id="KW-1185">Reference proteome</keyword>
<protein>
    <submittedName>
        <fullName evidence="1">Uncharacterized protein</fullName>
    </submittedName>
</protein>
<gene>
    <name evidence="1" type="ORF">DFA_05011</name>
</gene>
<organism evidence="1 2">
    <name type="scientific">Cavenderia fasciculata</name>
    <name type="common">Slime mold</name>
    <name type="synonym">Dictyostelium fasciculatum</name>
    <dbReference type="NCBI Taxonomy" id="261658"/>
    <lineage>
        <taxon>Eukaryota</taxon>
        <taxon>Amoebozoa</taxon>
        <taxon>Evosea</taxon>
        <taxon>Eumycetozoa</taxon>
        <taxon>Dictyostelia</taxon>
        <taxon>Acytosteliales</taxon>
        <taxon>Cavenderiaceae</taxon>
        <taxon>Cavenderia</taxon>
    </lineage>
</organism>
<sequence length="210" mass="24122">MISINNNQQQQPFIIKEHNNSDNFFTRPIVLPQPRPCRRGKVAQHQYNEELTNFNDLINKVSTATNCLVVTHGFIHYTEPLGVGVGEYDDTLSQADQMYLTSIRIDHSLSNKTKHLTDTLNNWGVWANGKERDRLSAHLVIFFNYAADILITQDTYSMYRSFIYASNISFNISDAPLNNTLFDLFNKSPGTELLPRDDDLLDQFNCSNRI</sequence>
<dbReference type="Proteomes" id="UP000007797">
    <property type="component" value="Unassembled WGS sequence"/>
</dbReference>
<evidence type="ECO:0000313" key="2">
    <source>
        <dbReference type="Proteomes" id="UP000007797"/>
    </source>
</evidence>
<accession>F4PMY8</accession>
<evidence type="ECO:0000313" key="1">
    <source>
        <dbReference type="EMBL" id="EGG22881.1"/>
    </source>
</evidence>
<dbReference type="GeneID" id="14875077"/>
<dbReference type="RefSeq" id="XP_004360732.1">
    <property type="nucleotide sequence ID" value="XM_004360675.1"/>
</dbReference>
<dbReference type="KEGG" id="dfa:DFA_05011"/>
<name>F4PMY8_CACFS</name>
<dbReference type="EMBL" id="GL883008">
    <property type="protein sequence ID" value="EGG22881.1"/>
    <property type="molecule type" value="Genomic_DNA"/>
</dbReference>
<dbReference type="AlphaFoldDB" id="F4PMY8"/>
<proteinExistence type="predicted"/>